<evidence type="ECO:0000313" key="2">
    <source>
        <dbReference type="EMBL" id="RDX40517.1"/>
    </source>
</evidence>
<dbReference type="AlphaFoldDB" id="A0A371CJT3"/>
<accession>A0A371CJT3</accession>
<proteinExistence type="predicted"/>
<sequence>MAEAFPWLSSKPPTSPKMHGTWSKRRLMILCNVNSRASYETEGQKRSPWTISALSLRSERALRSTARYPEIKSERRKPVSYHGAQSGTMILV</sequence>
<feature type="region of interest" description="Disordered" evidence="1">
    <location>
        <begin position="73"/>
        <end position="92"/>
    </location>
</feature>
<reference evidence="2 3" key="1">
    <citation type="journal article" date="2018" name="Biotechnol. Biofuels">
        <title>Integrative visual omics of the white-rot fungus Polyporus brumalis exposes the biotechnological potential of its oxidative enzymes for delignifying raw plant biomass.</title>
        <authorList>
            <person name="Miyauchi S."/>
            <person name="Rancon A."/>
            <person name="Drula E."/>
            <person name="Hage H."/>
            <person name="Chaduli D."/>
            <person name="Favel A."/>
            <person name="Grisel S."/>
            <person name="Henrissat B."/>
            <person name="Herpoel-Gimbert I."/>
            <person name="Ruiz-Duenas F.J."/>
            <person name="Chevret D."/>
            <person name="Hainaut M."/>
            <person name="Lin J."/>
            <person name="Wang M."/>
            <person name="Pangilinan J."/>
            <person name="Lipzen A."/>
            <person name="Lesage-Meessen L."/>
            <person name="Navarro D."/>
            <person name="Riley R."/>
            <person name="Grigoriev I.V."/>
            <person name="Zhou S."/>
            <person name="Raouche S."/>
            <person name="Rosso M.N."/>
        </authorList>
    </citation>
    <scope>NUCLEOTIDE SEQUENCE [LARGE SCALE GENOMIC DNA]</scope>
    <source>
        <strain evidence="2 3">BRFM 1820</strain>
    </source>
</reference>
<dbReference type="EMBL" id="KZ857551">
    <property type="protein sequence ID" value="RDX40517.1"/>
    <property type="molecule type" value="Genomic_DNA"/>
</dbReference>
<name>A0A371CJT3_9APHY</name>
<dbReference type="Proteomes" id="UP000256964">
    <property type="component" value="Unassembled WGS sequence"/>
</dbReference>
<evidence type="ECO:0000256" key="1">
    <source>
        <dbReference type="SAM" id="MobiDB-lite"/>
    </source>
</evidence>
<feature type="region of interest" description="Disordered" evidence="1">
    <location>
        <begin position="1"/>
        <end position="20"/>
    </location>
</feature>
<gene>
    <name evidence="2" type="ORF">OH76DRAFT_1490220</name>
</gene>
<feature type="compositionally biased region" description="Polar residues" evidence="1">
    <location>
        <begin position="83"/>
        <end position="92"/>
    </location>
</feature>
<keyword evidence="3" id="KW-1185">Reference proteome</keyword>
<protein>
    <submittedName>
        <fullName evidence="2">Uncharacterized protein</fullName>
    </submittedName>
</protein>
<organism evidence="2 3">
    <name type="scientific">Lentinus brumalis</name>
    <dbReference type="NCBI Taxonomy" id="2498619"/>
    <lineage>
        <taxon>Eukaryota</taxon>
        <taxon>Fungi</taxon>
        <taxon>Dikarya</taxon>
        <taxon>Basidiomycota</taxon>
        <taxon>Agaricomycotina</taxon>
        <taxon>Agaricomycetes</taxon>
        <taxon>Polyporales</taxon>
        <taxon>Polyporaceae</taxon>
        <taxon>Lentinus</taxon>
    </lineage>
</organism>
<evidence type="ECO:0000313" key="3">
    <source>
        <dbReference type="Proteomes" id="UP000256964"/>
    </source>
</evidence>